<proteinExistence type="predicted"/>
<protein>
    <submittedName>
        <fullName evidence="1">Uncharacterized protein</fullName>
    </submittedName>
</protein>
<name>A0A3M7MGX3_9PLEO</name>
<sequence>MLLSTCPKLQFSLQICLFRSFLPFAKYTSTSEKNPRLSPRRPKGYKMSYLNIMNAFVYVCVCVPMREKP</sequence>
<reference evidence="1 2" key="1">
    <citation type="journal article" date="2014" name="PLoS ONE">
        <title>De novo Genome Assembly of the Fungal Plant Pathogen Pyrenophora semeniperda.</title>
        <authorList>
            <person name="Soliai M.M."/>
            <person name="Meyer S.E."/>
            <person name="Udall J.A."/>
            <person name="Elzinga D.E."/>
            <person name="Hermansen R.A."/>
            <person name="Bodily P.M."/>
            <person name="Hart A.A."/>
            <person name="Coleman C.E."/>
        </authorList>
    </citation>
    <scope>NUCLEOTIDE SEQUENCE [LARGE SCALE GENOMIC DNA]</scope>
    <source>
        <strain evidence="1 2">CCB06</strain>
        <tissue evidence="1">Mycelium</tissue>
    </source>
</reference>
<dbReference type="AlphaFoldDB" id="A0A3M7MGX3"/>
<dbReference type="Proteomes" id="UP000265663">
    <property type="component" value="Unassembled WGS sequence"/>
</dbReference>
<organism evidence="1 2">
    <name type="scientific">Pyrenophora seminiperda CCB06</name>
    <dbReference type="NCBI Taxonomy" id="1302712"/>
    <lineage>
        <taxon>Eukaryota</taxon>
        <taxon>Fungi</taxon>
        <taxon>Dikarya</taxon>
        <taxon>Ascomycota</taxon>
        <taxon>Pezizomycotina</taxon>
        <taxon>Dothideomycetes</taxon>
        <taxon>Pleosporomycetidae</taxon>
        <taxon>Pleosporales</taxon>
        <taxon>Pleosporineae</taxon>
        <taxon>Pleosporaceae</taxon>
        <taxon>Pyrenophora</taxon>
    </lineage>
</organism>
<dbReference type="EMBL" id="KE747843">
    <property type="protein sequence ID" value="RMZ73743.1"/>
    <property type="molecule type" value="Genomic_DNA"/>
</dbReference>
<evidence type="ECO:0000313" key="2">
    <source>
        <dbReference type="Proteomes" id="UP000265663"/>
    </source>
</evidence>
<evidence type="ECO:0000313" key="1">
    <source>
        <dbReference type="EMBL" id="RMZ73743.1"/>
    </source>
</evidence>
<keyword evidence="2" id="KW-1185">Reference proteome</keyword>
<gene>
    <name evidence="1" type="ORF">GMOD_00004531</name>
</gene>
<accession>A0A3M7MGX3</accession>